<keyword evidence="1" id="KW-0812">Transmembrane</keyword>
<feature type="transmembrane region" description="Helical" evidence="1">
    <location>
        <begin position="12"/>
        <end position="34"/>
    </location>
</feature>
<evidence type="ECO:0000256" key="1">
    <source>
        <dbReference type="SAM" id="Phobius"/>
    </source>
</evidence>
<keyword evidence="1" id="KW-0472">Membrane</keyword>
<keyword evidence="3" id="KW-1185">Reference proteome</keyword>
<feature type="transmembrane region" description="Helical" evidence="1">
    <location>
        <begin position="164"/>
        <end position="186"/>
    </location>
</feature>
<feature type="transmembrane region" description="Helical" evidence="1">
    <location>
        <begin position="54"/>
        <end position="74"/>
    </location>
</feature>
<keyword evidence="1" id="KW-1133">Transmembrane helix</keyword>
<dbReference type="KEGG" id="amob:HG15A2_49000"/>
<dbReference type="OrthoDB" id="215610at2"/>
<evidence type="ECO:0000313" key="2">
    <source>
        <dbReference type="EMBL" id="QDT01553.1"/>
    </source>
</evidence>
<feature type="transmembrane region" description="Helical" evidence="1">
    <location>
        <begin position="95"/>
        <end position="117"/>
    </location>
</feature>
<feature type="transmembrane region" description="Helical" evidence="1">
    <location>
        <begin position="123"/>
        <end position="143"/>
    </location>
</feature>
<dbReference type="Pfam" id="PF04306">
    <property type="entry name" value="DUF456"/>
    <property type="match status" value="1"/>
</dbReference>
<accession>A0A517N345</accession>
<evidence type="ECO:0000313" key="3">
    <source>
        <dbReference type="Proteomes" id="UP000319852"/>
    </source>
</evidence>
<proteinExistence type="predicted"/>
<evidence type="ECO:0008006" key="4">
    <source>
        <dbReference type="Google" id="ProtNLM"/>
    </source>
</evidence>
<dbReference type="AlphaFoldDB" id="A0A517N345"/>
<dbReference type="EMBL" id="CP036263">
    <property type="protein sequence ID" value="QDT01553.1"/>
    <property type="molecule type" value="Genomic_DNA"/>
</dbReference>
<dbReference type="Proteomes" id="UP000319852">
    <property type="component" value="Chromosome"/>
</dbReference>
<organism evidence="2 3">
    <name type="scientific">Adhaeretor mobilis</name>
    <dbReference type="NCBI Taxonomy" id="1930276"/>
    <lineage>
        <taxon>Bacteria</taxon>
        <taxon>Pseudomonadati</taxon>
        <taxon>Planctomycetota</taxon>
        <taxon>Planctomycetia</taxon>
        <taxon>Pirellulales</taxon>
        <taxon>Lacipirellulaceae</taxon>
        <taxon>Adhaeretor</taxon>
    </lineage>
</organism>
<dbReference type="RefSeq" id="WP_145063755.1">
    <property type="nucleotide sequence ID" value="NZ_CP036263.1"/>
</dbReference>
<name>A0A517N345_9BACT</name>
<sequence>MQAMQAMQAILPYLAAILLVLAAIGGWVLALVGMPGTWLMVAAAALYGWLGPEAGVMALSWAGVALLAAEAVAGEAAETLTGMWSTKRAGGSRRASWFALVGSLAGAIGGAGLGIPIPVIGSLVGAVLGGACGALGGATLAELTRGETSQQSLRVGRAAFTGRMLGTGAKALFATVMLITVLVSLMW</sequence>
<protein>
    <recommendedName>
        <fullName evidence="4">DUF456 domain-containing protein</fullName>
    </recommendedName>
</protein>
<gene>
    <name evidence="2" type="ORF">HG15A2_49000</name>
</gene>
<dbReference type="InterPro" id="IPR007403">
    <property type="entry name" value="DUF456"/>
</dbReference>
<reference evidence="2 3" key="1">
    <citation type="submission" date="2019-02" db="EMBL/GenBank/DDBJ databases">
        <title>Deep-cultivation of Planctomycetes and their phenomic and genomic characterization uncovers novel biology.</title>
        <authorList>
            <person name="Wiegand S."/>
            <person name="Jogler M."/>
            <person name="Boedeker C."/>
            <person name="Pinto D."/>
            <person name="Vollmers J."/>
            <person name="Rivas-Marin E."/>
            <person name="Kohn T."/>
            <person name="Peeters S.H."/>
            <person name="Heuer A."/>
            <person name="Rast P."/>
            <person name="Oberbeckmann S."/>
            <person name="Bunk B."/>
            <person name="Jeske O."/>
            <person name="Meyerdierks A."/>
            <person name="Storesund J.E."/>
            <person name="Kallscheuer N."/>
            <person name="Luecker S."/>
            <person name="Lage O.M."/>
            <person name="Pohl T."/>
            <person name="Merkel B.J."/>
            <person name="Hornburger P."/>
            <person name="Mueller R.-W."/>
            <person name="Bruemmer F."/>
            <person name="Labrenz M."/>
            <person name="Spormann A.M."/>
            <person name="Op den Camp H."/>
            <person name="Overmann J."/>
            <person name="Amann R."/>
            <person name="Jetten M.S.M."/>
            <person name="Mascher T."/>
            <person name="Medema M.H."/>
            <person name="Devos D.P."/>
            <person name="Kaster A.-K."/>
            <person name="Ovreas L."/>
            <person name="Rohde M."/>
            <person name="Galperin M.Y."/>
            <person name="Jogler C."/>
        </authorList>
    </citation>
    <scope>NUCLEOTIDE SEQUENCE [LARGE SCALE GENOMIC DNA]</scope>
    <source>
        <strain evidence="2 3">HG15A2</strain>
    </source>
</reference>